<evidence type="ECO:0000313" key="3">
    <source>
        <dbReference type="Proteomes" id="UP000013750"/>
    </source>
</evidence>
<dbReference type="InterPro" id="IPR041492">
    <property type="entry name" value="HAD_2"/>
</dbReference>
<evidence type="ECO:0000313" key="4">
    <source>
        <dbReference type="Proteomes" id="UP000014160"/>
    </source>
</evidence>
<dbReference type="SFLD" id="SFLDG01135">
    <property type="entry name" value="C1.5.6:_HAD__Beta-PGM__Phospha"/>
    <property type="match status" value="1"/>
</dbReference>
<name>R2VA04_9ENTE</name>
<dbReference type="Pfam" id="PF13419">
    <property type="entry name" value="HAD_2"/>
    <property type="match status" value="1"/>
</dbReference>
<gene>
    <name evidence="2" type="ORF">I592_00670</name>
    <name evidence="1" type="ORF">UKC_03291</name>
</gene>
<dbReference type="HOGENOM" id="CLU_045011_19_4_9"/>
<sequence>MKKIVLFDLDGTLTDSSEGILNSIRYMLEKKGLAISDTETLRSFIGPPLADSLKALYDISEAEAQEAVESYREYYADQGIKQLTVYPGVEKLLTDLSEDYSLAIATSKPEFFAEQVIENTGLTKYFTGIFGADLAGDRSKKADVITYALEQLEGDTAVMVGDRKFDILGAKDNQLKSIGVLYGFGDRQELAEAGADLLVEKALEIPLALQRLF</sequence>
<dbReference type="InterPro" id="IPR050155">
    <property type="entry name" value="HAD-like_hydrolase_sf"/>
</dbReference>
<dbReference type="Gene3D" id="1.10.150.240">
    <property type="entry name" value="Putative phosphatase, domain 2"/>
    <property type="match status" value="1"/>
</dbReference>
<protein>
    <submittedName>
        <fullName evidence="1">HAD hydrolase, family IA</fullName>
    </submittedName>
</protein>
<dbReference type="SFLD" id="SFLDG01129">
    <property type="entry name" value="C1.5:_HAD__Beta-PGM__Phosphata"/>
    <property type="match status" value="1"/>
</dbReference>
<dbReference type="EMBL" id="AJDQ01000010">
    <property type="protein sequence ID" value="EOI54461.1"/>
    <property type="molecule type" value="Genomic_DNA"/>
</dbReference>
<proteinExistence type="predicted"/>
<keyword evidence="4" id="KW-1185">Reference proteome</keyword>
<dbReference type="InterPro" id="IPR006439">
    <property type="entry name" value="HAD-SF_hydro_IA"/>
</dbReference>
<dbReference type="PANTHER" id="PTHR43434">
    <property type="entry name" value="PHOSPHOGLYCOLATE PHOSPHATASE"/>
    <property type="match status" value="1"/>
</dbReference>
<dbReference type="GO" id="GO:0016787">
    <property type="term" value="F:hydrolase activity"/>
    <property type="evidence" value="ECO:0007669"/>
    <property type="project" value="UniProtKB-KW"/>
</dbReference>
<keyword evidence="1" id="KW-0378">Hydrolase</keyword>
<dbReference type="GO" id="GO:0005829">
    <property type="term" value="C:cytosol"/>
    <property type="evidence" value="ECO:0007669"/>
    <property type="project" value="TreeGrafter"/>
</dbReference>
<comment type="caution">
    <text evidence="1">The sequence shown here is derived from an EMBL/GenBank/DDBJ whole genome shotgun (WGS) entry which is preliminary data.</text>
</comment>
<dbReference type="RefSeq" id="WP_010781644.1">
    <property type="nucleotide sequence ID" value="NZ_ASWH01000001.1"/>
</dbReference>
<evidence type="ECO:0000313" key="2">
    <source>
        <dbReference type="EMBL" id="EOW81379.1"/>
    </source>
</evidence>
<evidence type="ECO:0000313" key="1">
    <source>
        <dbReference type="EMBL" id="EOI54461.1"/>
    </source>
</evidence>
<reference evidence="2 4" key="2">
    <citation type="submission" date="2013-03" db="EMBL/GenBank/DDBJ databases">
        <title>The Genome Sequence of Enterococcus gilvus ATCC BAA-350 (PacBio/Illumina hybrid assembly).</title>
        <authorList>
            <consortium name="The Broad Institute Genomics Platform"/>
            <consortium name="The Broad Institute Genome Sequencing Center for Infectious Disease"/>
            <person name="Earl A."/>
            <person name="Russ C."/>
            <person name="Gilmore M."/>
            <person name="Surin D."/>
            <person name="Walker B."/>
            <person name="Young S."/>
            <person name="Zeng Q."/>
            <person name="Gargeya S."/>
            <person name="Fitzgerald M."/>
            <person name="Haas B."/>
            <person name="Abouelleil A."/>
            <person name="Allen A.W."/>
            <person name="Alvarado L."/>
            <person name="Arachchi H.M."/>
            <person name="Berlin A.M."/>
            <person name="Chapman S.B."/>
            <person name="Gainer-Dewar J."/>
            <person name="Goldberg J."/>
            <person name="Griggs A."/>
            <person name="Gujja S."/>
            <person name="Hansen M."/>
            <person name="Howarth C."/>
            <person name="Imamovic A."/>
            <person name="Ireland A."/>
            <person name="Larimer J."/>
            <person name="McCowan C."/>
            <person name="Murphy C."/>
            <person name="Pearson M."/>
            <person name="Poon T.W."/>
            <person name="Priest M."/>
            <person name="Roberts A."/>
            <person name="Saif S."/>
            <person name="Shea T."/>
            <person name="Sisk P."/>
            <person name="Sykes S."/>
            <person name="Wortman J."/>
            <person name="Nusbaum C."/>
            <person name="Birren B."/>
        </authorList>
    </citation>
    <scope>NUCLEOTIDE SEQUENCE [LARGE SCALE GENOMIC DNA]</scope>
    <source>
        <strain evidence="2 4">ATCC BAA-350</strain>
    </source>
</reference>
<dbReference type="Proteomes" id="UP000014160">
    <property type="component" value="Unassembled WGS sequence"/>
</dbReference>
<dbReference type="PANTHER" id="PTHR43434:SF20">
    <property type="entry name" value="5'-NUCLEOTIDASE"/>
    <property type="match status" value="1"/>
</dbReference>
<dbReference type="Gene3D" id="3.40.50.1000">
    <property type="entry name" value="HAD superfamily/HAD-like"/>
    <property type="match status" value="1"/>
</dbReference>
<dbReference type="NCBIfam" id="TIGR01549">
    <property type="entry name" value="HAD-SF-IA-v1"/>
    <property type="match status" value="1"/>
</dbReference>
<dbReference type="eggNOG" id="COG0546">
    <property type="taxonomic scope" value="Bacteria"/>
</dbReference>
<dbReference type="SUPFAM" id="SSF56784">
    <property type="entry name" value="HAD-like"/>
    <property type="match status" value="1"/>
</dbReference>
<dbReference type="InterPro" id="IPR023214">
    <property type="entry name" value="HAD_sf"/>
</dbReference>
<reference evidence="1 3" key="1">
    <citation type="submission" date="2013-02" db="EMBL/GenBank/DDBJ databases">
        <title>The Genome Sequence of Enterococcus gilvus ATCC BAA-350.</title>
        <authorList>
            <consortium name="The Broad Institute Genome Sequencing Platform"/>
            <consortium name="The Broad Institute Genome Sequencing Center for Infectious Disease"/>
            <person name="Earl A.M."/>
            <person name="Gilmore M.S."/>
            <person name="Lebreton F."/>
            <person name="Walker B."/>
            <person name="Young S.K."/>
            <person name="Zeng Q."/>
            <person name="Gargeya S."/>
            <person name="Fitzgerald M."/>
            <person name="Haas B."/>
            <person name="Abouelleil A."/>
            <person name="Alvarado L."/>
            <person name="Arachchi H.M."/>
            <person name="Berlin A.M."/>
            <person name="Chapman S.B."/>
            <person name="Dewar J."/>
            <person name="Goldberg J."/>
            <person name="Griggs A."/>
            <person name="Gujja S."/>
            <person name="Hansen M."/>
            <person name="Howarth C."/>
            <person name="Imamovic A."/>
            <person name="Larimer J."/>
            <person name="McCowan C."/>
            <person name="Murphy C."/>
            <person name="Neiman D."/>
            <person name="Pearson M."/>
            <person name="Priest M."/>
            <person name="Roberts A."/>
            <person name="Saif S."/>
            <person name="Shea T."/>
            <person name="Sisk P."/>
            <person name="Sykes S."/>
            <person name="Wortman J."/>
            <person name="Nusbaum C."/>
            <person name="Birren B."/>
        </authorList>
    </citation>
    <scope>NUCLEOTIDE SEQUENCE [LARGE SCALE GENOMIC DNA]</scope>
    <source>
        <strain evidence="1 3">ATCC BAA-350</strain>
    </source>
</reference>
<dbReference type="AlphaFoldDB" id="R2VA04"/>
<dbReference type="GO" id="GO:0004713">
    <property type="term" value="F:protein tyrosine kinase activity"/>
    <property type="evidence" value="ECO:0007669"/>
    <property type="project" value="TreeGrafter"/>
</dbReference>
<accession>R2VA04</accession>
<dbReference type="EMBL" id="ASWH01000001">
    <property type="protein sequence ID" value="EOW81379.1"/>
    <property type="molecule type" value="Genomic_DNA"/>
</dbReference>
<dbReference type="OrthoDB" id="9792518at2"/>
<organism evidence="1 3">
    <name type="scientific">Enterococcus gilvus ATCC BAA-350</name>
    <dbReference type="NCBI Taxonomy" id="1158614"/>
    <lineage>
        <taxon>Bacteria</taxon>
        <taxon>Bacillati</taxon>
        <taxon>Bacillota</taxon>
        <taxon>Bacilli</taxon>
        <taxon>Lactobacillales</taxon>
        <taxon>Enterococcaceae</taxon>
        <taxon>Enterococcus</taxon>
    </lineage>
</organism>
<dbReference type="SFLD" id="SFLDS00003">
    <property type="entry name" value="Haloacid_Dehalogenase"/>
    <property type="match status" value="1"/>
</dbReference>
<dbReference type="PATRIC" id="fig|1158614.3.peg.3279"/>
<dbReference type="Proteomes" id="UP000013750">
    <property type="component" value="Unassembled WGS sequence"/>
</dbReference>
<dbReference type="InterPro" id="IPR023198">
    <property type="entry name" value="PGP-like_dom2"/>
</dbReference>
<dbReference type="InterPro" id="IPR036412">
    <property type="entry name" value="HAD-like_sf"/>
</dbReference>